<dbReference type="SUPFAM" id="SSF46785">
    <property type="entry name" value="Winged helix' DNA-binding domain"/>
    <property type="match status" value="1"/>
</dbReference>
<protein>
    <submittedName>
        <fullName evidence="6">LysR family transcriptional regulator</fullName>
    </submittedName>
</protein>
<evidence type="ECO:0000256" key="2">
    <source>
        <dbReference type="ARBA" id="ARBA00023015"/>
    </source>
</evidence>
<evidence type="ECO:0000256" key="3">
    <source>
        <dbReference type="ARBA" id="ARBA00023125"/>
    </source>
</evidence>
<dbReference type="SUPFAM" id="SSF53850">
    <property type="entry name" value="Periplasmic binding protein-like II"/>
    <property type="match status" value="1"/>
</dbReference>
<dbReference type="GO" id="GO:0003700">
    <property type="term" value="F:DNA-binding transcription factor activity"/>
    <property type="evidence" value="ECO:0007669"/>
    <property type="project" value="InterPro"/>
</dbReference>
<dbReference type="AlphaFoldDB" id="A0A918N8P3"/>
<dbReference type="PROSITE" id="PS50931">
    <property type="entry name" value="HTH_LYSR"/>
    <property type="match status" value="1"/>
</dbReference>
<dbReference type="GO" id="GO:0006351">
    <property type="term" value="P:DNA-templated transcription"/>
    <property type="evidence" value="ECO:0007669"/>
    <property type="project" value="TreeGrafter"/>
</dbReference>
<keyword evidence="7" id="KW-1185">Reference proteome</keyword>
<dbReference type="Pfam" id="PF03466">
    <property type="entry name" value="LysR_substrate"/>
    <property type="match status" value="1"/>
</dbReference>
<dbReference type="EMBL" id="BMXR01000003">
    <property type="protein sequence ID" value="GGX47802.1"/>
    <property type="molecule type" value="Genomic_DNA"/>
</dbReference>
<feature type="domain" description="HTH lysR-type" evidence="5">
    <location>
        <begin position="1"/>
        <end position="59"/>
    </location>
</feature>
<dbReference type="InterPro" id="IPR005119">
    <property type="entry name" value="LysR_subst-bd"/>
</dbReference>
<gene>
    <name evidence="6" type="ORF">GCM10007392_13340</name>
</gene>
<dbReference type="CDD" id="cd08422">
    <property type="entry name" value="PBP2_CrgA_like"/>
    <property type="match status" value="1"/>
</dbReference>
<proteinExistence type="inferred from homology"/>
<dbReference type="InterPro" id="IPR036390">
    <property type="entry name" value="WH_DNA-bd_sf"/>
</dbReference>
<dbReference type="Gene3D" id="3.40.190.290">
    <property type="match status" value="1"/>
</dbReference>
<comment type="similarity">
    <text evidence="1">Belongs to the LysR transcriptional regulatory family.</text>
</comment>
<evidence type="ECO:0000256" key="4">
    <source>
        <dbReference type="ARBA" id="ARBA00023163"/>
    </source>
</evidence>
<evidence type="ECO:0000259" key="5">
    <source>
        <dbReference type="PROSITE" id="PS50931"/>
    </source>
</evidence>
<dbReference type="Proteomes" id="UP000626148">
    <property type="component" value="Unassembled WGS sequence"/>
</dbReference>
<dbReference type="FunFam" id="3.40.190.290:FF:000001">
    <property type="entry name" value="Transcriptional regulator, LysR family"/>
    <property type="match status" value="1"/>
</dbReference>
<dbReference type="InterPro" id="IPR000847">
    <property type="entry name" value="LysR_HTH_N"/>
</dbReference>
<name>A0A918N8P3_9GAMM</name>
<keyword evidence="2" id="KW-0805">Transcription regulation</keyword>
<dbReference type="PANTHER" id="PTHR30537">
    <property type="entry name" value="HTH-TYPE TRANSCRIPTIONAL REGULATOR"/>
    <property type="match status" value="1"/>
</dbReference>
<reference evidence="6" key="1">
    <citation type="journal article" date="2014" name="Int. J. Syst. Evol. Microbiol.">
        <title>Complete genome sequence of Corynebacterium casei LMG S-19264T (=DSM 44701T), isolated from a smear-ripened cheese.</title>
        <authorList>
            <consortium name="US DOE Joint Genome Institute (JGI-PGF)"/>
            <person name="Walter F."/>
            <person name="Albersmeier A."/>
            <person name="Kalinowski J."/>
            <person name="Ruckert C."/>
        </authorList>
    </citation>
    <scope>NUCLEOTIDE SEQUENCE</scope>
    <source>
        <strain evidence="6">KCTC 22169</strain>
    </source>
</reference>
<dbReference type="GO" id="GO:0043565">
    <property type="term" value="F:sequence-specific DNA binding"/>
    <property type="evidence" value="ECO:0007669"/>
    <property type="project" value="TreeGrafter"/>
</dbReference>
<keyword evidence="4" id="KW-0804">Transcription</keyword>
<dbReference type="InterPro" id="IPR036388">
    <property type="entry name" value="WH-like_DNA-bd_sf"/>
</dbReference>
<sequence>MDRLTALRVFCAVVEHSSFSRAAVELNMSVAKVSKLVQGLEHSLNTSLLRRNTRRITVTEAGESYYQSMAPLLEEMANVDARVEQMTTSLSGTLRMTVPLDFGRRLIMPLIPEFKTTYPDLELDIELSDRHSDLVAEGFDLAVRIADLKDSSLIAKPLGRYAMLCAASPDYLARHEPIRTPADLEHHPCLTYSLISQPTVWPLSNGDEETKVLVRSALQLNNGDLLAQSASQHLGVLYQPDFILKPYLDAGQLVTVLPEWQQRRVNAWLVYPARKYLPMKVQAMVGFLEGRF</sequence>
<dbReference type="RefSeq" id="WP_189607738.1">
    <property type="nucleotide sequence ID" value="NZ_BMXR01000003.1"/>
</dbReference>
<evidence type="ECO:0000313" key="7">
    <source>
        <dbReference type="Proteomes" id="UP000626148"/>
    </source>
</evidence>
<reference evidence="6" key="2">
    <citation type="submission" date="2020-09" db="EMBL/GenBank/DDBJ databases">
        <authorList>
            <person name="Sun Q."/>
            <person name="Kim S."/>
        </authorList>
    </citation>
    <scope>NUCLEOTIDE SEQUENCE</scope>
    <source>
        <strain evidence="6">KCTC 22169</strain>
    </source>
</reference>
<accession>A0A918N8P3</accession>
<keyword evidence="3" id="KW-0238">DNA-binding</keyword>
<comment type="caution">
    <text evidence="6">The sequence shown here is derived from an EMBL/GenBank/DDBJ whole genome shotgun (WGS) entry which is preliminary data.</text>
</comment>
<evidence type="ECO:0000256" key="1">
    <source>
        <dbReference type="ARBA" id="ARBA00009437"/>
    </source>
</evidence>
<dbReference type="PANTHER" id="PTHR30537:SF5">
    <property type="entry name" value="HTH-TYPE TRANSCRIPTIONAL ACTIVATOR TTDR-RELATED"/>
    <property type="match status" value="1"/>
</dbReference>
<dbReference type="FunFam" id="1.10.10.10:FF:000001">
    <property type="entry name" value="LysR family transcriptional regulator"/>
    <property type="match status" value="1"/>
</dbReference>
<dbReference type="Pfam" id="PF00126">
    <property type="entry name" value="HTH_1"/>
    <property type="match status" value="1"/>
</dbReference>
<organism evidence="6 7">
    <name type="scientific">Saccharospirillum salsuginis</name>
    <dbReference type="NCBI Taxonomy" id="418750"/>
    <lineage>
        <taxon>Bacteria</taxon>
        <taxon>Pseudomonadati</taxon>
        <taxon>Pseudomonadota</taxon>
        <taxon>Gammaproteobacteria</taxon>
        <taxon>Oceanospirillales</taxon>
        <taxon>Saccharospirillaceae</taxon>
        <taxon>Saccharospirillum</taxon>
    </lineage>
</organism>
<dbReference type="Gene3D" id="1.10.10.10">
    <property type="entry name" value="Winged helix-like DNA-binding domain superfamily/Winged helix DNA-binding domain"/>
    <property type="match status" value="1"/>
</dbReference>
<dbReference type="InterPro" id="IPR058163">
    <property type="entry name" value="LysR-type_TF_proteobact-type"/>
</dbReference>
<evidence type="ECO:0000313" key="6">
    <source>
        <dbReference type="EMBL" id="GGX47802.1"/>
    </source>
</evidence>